<evidence type="ECO:0008006" key="3">
    <source>
        <dbReference type="Google" id="ProtNLM"/>
    </source>
</evidence>
<evidence type="ECO:0000313" key="1">
    <source>
        <dbReference type="EMBL" id="BCA85250.1"/>
    </source>
</evidence>
<evidence type="ECO:0000313" key="2">
    <source>
        <dbReference type="Proteomes" id="UP000502998"/>
    </source>
</evidence>
<dbReference type="KEGG" id="esg:EsVE80_07730"/>
<keyword evidence="2" id="KW-1185">Reference proteome</keyword>
<name>A0A679IA44_9ENTE</name>
<accession>A0A679IA44</accession>
<sequence>MIATRKNKDHSKELKLEAFLIYLDGLDSQRNVVKKLQDWIKLYNSHEAFKSESDGSEHETNKKAAP</sequence>
<organism evidence="1 2">
    <name type="scientific">Enterococcus saigonensis</name>
    <dbReference type="NCBI Taxonomy" id="1805431"/>
    <lineage>
        <taxon>Bacteria</taxon>
        <taxon>Bacillati</taxon>
        <taxon>Bacillota</taxon>
        <taxon>Bacilli</taxon>
        <taxon>Lactobacillales</taxon>
        <taxon>Enterococcaceae</taxon>
        <taxon>Enterococcus</taxon>
    </lineage>
</organism>
<gene>
    <name evidence="1" type="ORF">EsVE80_07730</name>
</gene>
<dbReference type="EMBL" id="AP022822">
    <property type="protein sequence ID" value="BCA85250.1"/>
    <property type="molecule type" value="Genomic_DNA"/>
</dbReference>
<dbReference type="AlphaFoldDB" id="A0A679IA44"/>
<reference evidence="1 2" key="1">
    <citation type="submission" date="2020-02" db="EMBL/GenBank/DDBJ databases">
        <title>Characterization of vanA genotype vancomycin-resistant Enterococcus saigonensis VE80.</title>
        <authorList>
            <person name="Harada T."/>
            <person name="Motooka D."/>
            <person name="Nakamura S."/>
            <person name="Yamamoto Y."/>
            <person name="Kawahara R."/>
            <person name="Kawatsu K."/>
        </authorList>
    </citation>
    <scope>NUCLEOTIDE SEQUENCE [LARGE SCALE GENOMIC DNA]</scope>
    <source>
        <strain evidence="1 2">VE80</strain>
    </source>
</reference>
<proteinExistence type="predicted"/>
<dbReference type="Proteomes" id="UP000502998">
    <property type="component" value="Chromosome"/>
</dbReference>
<protein>
    <recommendedName>
        <fullName evidence="3">Transposase</fullName>
    </recommendedName>
</protein>